<name>A0ABP6WQ40_9PSEU</name>
<dbReference type="RefSeq" id="WP_344862298.1">
    <property type="nucleotide sequence ID" value="NZ_BAAAZN010000008.1"/>
</dbReference>
<dbReference type="InterPro" id="IPR001296">
    <property type="entry name" value="Glyco_trans_1"/>
</dbReference>
<comment type="caution">
    <text evidence="3">The sequence shown here is derived from an EMBL/GenBank/DDBJ whole genome shotgun (WGS) entry which is preliminary data.</text>
</comment>
<dbReference type="Gene3D" id="3.40.50.2000">
    <property type="entry name" value="Glycogen Phosphorylase B"/>
    <property type="match status" value="2"/>
</dbReference>
<dbReference type="PANTHER" id="PTHR46401:SF2">
    <property type="entry name" value="GLYCOSYLTRANSFERASE WBBK-RELATED"/>
    <property type="match status" value="1"/>
</dbReference>
<protein>
    <recommendedName>
        <fullName evidence="2">Glycosyl transferase family 1 domain-containing protein</fullName>
    </recommendedName>
</protein>
<dbReference type="PANTHER" id="PTHR46401">
    <property type="entry name" value="GLYCOSYLTRANSFERASE WBBK-RELATED"/>
    <property type="match status" value="1"/>
</dbReference>
<dbReference type="SUPFAM" id="SSF53756">
    <property type="entry name" value="UDP-Glycosyltransferase/glycogen phosphorylase"/>
    <property type="match status" value="1"/>
</dbReference>
<accession>A0ABP6WQ40</accession>
<evidence type="ECO:0000313" key="4">
    <source>
        <dbReference type="Proteomes" id="UP001500689"/>
    </source>
</evidence>
<evidence type="ECO:0000259" key="2">
    <source>
        <dbReference type="Pfam" id="PF00534"/>
    </source>
</evidence>
<gene>
    <name evidence="3" type="ORF">GCM10022222_42100</name>
</gene>
<evidence type="ECO:0000256" key="1">
    <source>
        <dbReference type="ARBA" id="ARBA00022679"/>
    </source>
</evidence>
<dbReference type="CDD" id="cd03801">
    <property type="entry name" value="GT4_PimA-like"/>
    <property type="match status" value="1"/>
</dbReference>
<dbReference type="Proteomes" id="UP001500689">
    <property type="component" value="Unassembled WGS sequence"/>
</dbReference>
<reference evidence="4" key="1">
    <citation type="journal article" date="2019" name="Int. J. Syst. Evol. Microbiol.">
        <title>The Global Catalogue of Microorganisms (GCM) 10K type strain sequencing project: providing services to taxonomists for standard genome sequencing and annotation.</title>
        <authorList>
            <consortium name="The Broad Institute Genomics Platform"/>
            <consortium name="The Broad Institute Genome Sequencing Center for Infectious Disease"/>
            <person name="Wu L."/>
            <person name="Ma J."/>
        </authorList>
    </citation>
    <scope>NUCLEOTIDE SEQUENCE [LARGE SCALE GENOMIC DNA]</scope>
    <source>
        <strain evidence="4">JCM 16898</strain>
    </source>
</reference>
<keyword evidence="4" id="KW-1185">Reference proteome</keyword>
<keyword evidence="1" id="KW-0808">Transferase</keyword>
<dbReference type="EMBL" id="BAAAZN010000008">
    <property type="protein sequence ID" value="GAA3554015.1"/>
    <property type="molecule type" value="Genomic_DNA"/>
</dbReference>
<dbReference type="Pfam" id="PF00534">
    <property type="entry name" value="Glycos_transf_1"/>
    <property type="match status" value="1"/>
</dbReference>
<organism evidence="3 4">
    <name type="scientific">Amycolatopsis ultiminotia</name>
    <dbReference type="NCBI Taxonomy" id="543629"/>
    <lineage>
        <taxon>Bacteria</taxon>
        <taxon>Bacillati</taxon>
        <taxon>Actinomycetota</taxon>
        <taxon>Actinomycetes</taxon>
        <taxon>Pseudonocardiales</taxon>
        <taxon>Pseudonocardiaceae</taxon>
        <taxon>Amycolatopsis</taxon>
    </lineage>
</organism>
<feature type="domain" description="Glycosyl transferase family 1" evidence="2">
    <location>
        <begin position="160"/>
        <end position="309"/>
    </location>
</feature>
<evidence type="ECO:0000313" key="3">
    <source>
        <dbReference type="EMBL" id="GAA3554015.1"/>
    </source>
</evidence>
<proteinExistence type="predicted"/>
<sequence length="333" mass="36549">MADLGLSWPQPARLALKTLAARRHDGRWTSGWKHHPVTQSLAQQRLRRAEAAAECALVLQIGDLARLRRPYLVYQDLSFDLLREERELRHFPHLSAARIEQLRERQLEIYAGAAGVLAMSEWLAAHLVRVSGLPSDKVHVVNPGCNALPTAAPTVPPRSTRPRRLLFVGKDFPTKAGPQVVAAWEILRRDLDPGMELTIAGPATWPLPDAIPDGVTFLGRVPLERVRELYPSHDLFVLPSHFEGYGIAFVEALAHGLPCVGRDRCAMPEIIRPGDNGGLVTSDDPAELAALITTLLANDELRERTVAQAPAVIKHATWSRAAEETLAVAAKSG</sequence>